<dbReference type="EMBL" id="CAJVPU010001377">
    <property type="protein sequence ID" value="CAG8478992.1"/>
    <property type="molecule type" value="Genomic_DNA"/>
</dbReference>
<evidence type="ECO:0000313" key="1">
    <source>
        <dbReference type="EMBL" id="CAG8478992.1"/>
    </source>
</evidence>
<sequence>MTIKKEKTSHAEFMESNHKTYYILSDLRSYFKIRSFPTSYIG</sequence>
<feature type="non-terminal residue" evidence="1">
    <location>
        <position position="42"/>
    </location>
</feature>
<comment type="caution">
    <text evidence="1">The sequence shown here is derived from an EMBL/GenBank/DDBJ whole genome shotgun (WGS) entry which is preliminary data.</text>
</comment>
<protein>
    <submittedName>
        <fullName evidence="1">11180_t:CDS:1</fullName>
    </submittedName>
</protein>
<reference evidence="1" key="1">
    <citation type="submission" date="2021-06" db="EMBL/GenBank/DDBJ databases">
        <authorList>
            <person name="Kallberg Y."/>
            <person name="Tangrot J."/>
            <person name="Rosling A."/>
        </authorList>
    </citation>
    <scope>NUCLEOTIDE SEQUENCE</scope>
    <source>
        <strain evidence="1">IL203A</strain>
    </source>
</reference>
<organism evidence="1 2">
    <name type="scientific">Dentiscutata heterogama</name>
    <dbReference type="NCBI Taxonomy" id="1316150"/>
    <lineage>
        <taxon>Eukaryota</taxon>
        <taxon>Fungi</taxon>
        <taxon>Fungi incertae sedis</taxon>
        <taxon>Mucoromycota</taxon>
        <taxon>Glomeromycotina</taxon>
        <taxon>Glomeromycetes</taxon>
        <taxon>Diversisporales</taxon>
        <taxon>Gigasporaceae</taxon>
        <taxon>Dentiscutata</taxon>
    </lineage>
</organism>
<gene>
    <name evidence="1" type="ORF">DHETER_LOCUS2046</name>
</gene>
<name>A0ACA9KLY2_9GLOM</name>
<proteinExistence type="predicted"/>
<accession>A0ACA9KLY2</accession>
<keyword evidence="2" id="KW-1185">Reference proteome</keyword>
<dbReference type="Proteomes" id="UP000789702">
    <property type="component" value="Unassembled WGS sequence"/>
</dbReference>
<evidence type="ECO:0000313" key="2">
    <source>
        <dbReference type="Proteomes" id="UP000789702"/>
    </source>
</evidence>